<evidence type="ECO:0000256" key="1">
    <source>
        <dbReference type="ARBA" id="ARBA00023125"/>
    </source>
</evidence>
<comment type="caution">
    <text evidence="4">The sequence shown here is derived from an EMBL/GenBank/DDBJ whole genome shotgun (WGS) entry which is preliminary data.</text>
</comment>
<dbReference type="RefSeq" id="WP_085398414.1">
    <property type="nucleotide sequence ID" value="NZ_NAFL01000175.1"/>
</dbReference>
<dbReference type="Gene3D" id="1.10.443.10">
    <property type="entry name" value="Intergrase catalytic core"/>
    <property type="match status" value="1"/>
</dbReference>
<evidence type="ECO:0000259" key="3">
    <source>
        <dbReference type="PROSITE" id="PS51898"/>
    </source>
</evidence>
<dbReference type="Proteomes" id="UP000193335">
    <property type="component" value="Unassembled WGS sequence"/>
</dbReference>
<dbReference type="GO" id="GO:0003677">
    <property type="term" value="F:DNA binding"/>
    <property type="evidence" value="ECO:0007669"/>
    <property type="project" value="UniProtKB-KW"/>
</dbReference>
<dbReference type="GO" id="GO:0006310">
    <property type="term" value="P:DNA recombination"/>
    <property type="evidence" value="ECO:0007669"/>
    <property type="project" value="UniProtKB-KW"/>
</dbReference>
<accession>A0A1Y2JX59</accession>
<organism evidence="4 5">
    <name type="scientific">Bradyrhizobium japonicum</name>
    <dbReference type="NCBI Taxonomy" id="375"/>
    <lineage>
        <taxon>Bacteria</taxon>
        <taxon>Pseudomonadati</taxon>
        <taxon>Pseudomonadota</taxon>
        <taxon>Alphaproteobacteria</taxon>
        <taxon>Hyphomicrobiales</taxon>
        <taxon>Nitrobacteraceae</taxon>
        <taxon>Bradyrhizobium</taxon>
    </lineage>
</organism>
<dbReference type="SUPFAM" id="SSF56349">
    <property type="entry name" value="DNA breaking-rejoining enzymes"/>
    <property type="match status" value="1"/>
</dbReference>
<sequence>MNRRKLPGVATASKRLADGTRRRYYYAWRGGPMLKDENGTPLLPNDPQFVVAYAAAHSERKKPPAGNLFSLMATFKSTTEYTSLADKTRKDYLRFLKLIENEFGTMPLAVVQDRRARGKFKEWRDGMADNPRTADYAWTVLARVLSVAKDRGLIAVNVCERGGRLYEADRAEQIWLDEYIKAFLAVASKELSDALVMALWTGQRQGTLINIAWSQYDGKHLRLLPNKQRRGKKKMRLLIPVGGPLKELLDSRRPEKAEGPILRNSFGEPWTSDGFRASWGKAFDRAKLGDVDLHFHDLRGTAVTRLALSGCTVPQIAAITGHSPRDVDEILKAHYLGGQAELAEQAHVKLVAAYGT</sequence>
<proteinExistence type="predicted"/>
<dbReference type="Pfam" id="PF00589">
    <property type="entry name" value="Phage_integrase"/>
    <property type="match status" value="1"/>
</dbReference>
<dbReference type="InterPro" id="IPR010998">
    <property type="entry name" value="Integrase_recombinase_N"/>
</dbReference>
<feature type="domain" description="Tyr recombinase" evidence="3">
    <location>
        <begin position="170"/>
        <end position="348"/>
    </location>
</feature>
<dbReference type="PROSITE" id="PS51898">
    <property type="entry name" value="TYR_RECOMBINASE"/>
    <property type="match status" value="1"/>
</dbReference>
<keyword evidence="1" id="KW-0238">DNA-binding</keyword>
<name>A0A1Y2JX59_BRAJP</name>
<evidence type="ECO:0000313" key="5">
    <source>
        <dbReference type="Proteomes" id="UP000193335"/>
    </source>
</evidence>
<gene>
    <name evidence="4" type="ORF">BSZ19_02685</name>
</gene>
<dbReference type="EMBL" id="NAFL01000175">
    <property type="protein sequence ID" value="OSJ36770.1"/>
    <property type="molecule type" value="Genomic_DNA"/>
</dbReference>
<dbReference type="InterPro" id="IPR002104">
    <property type="entry name" value="Integrase_catalytic"/>
</dbReference>
<dbReference type="Gene3D" id="1.10.150.130">
    <property type="match status" value="1"/>
</dbReference>
<protein>
    <submittedName>
        <fullName evidence="4">Integrase</fullName>
    </submittedName>
</protein>
<evidence type="ECO:0000313" key="4">
    <source>
        <dbReference type="EMBL" id="OSJ36770.1"/>
    </source>
</evidence>
<evidence type="ECO:0000256" key="2">
    <source>
        <dbReference type="ARBA" id="ARBA00023172"/>
    </source>
</evidence>
<dbReference type="AlphaFoldDB" id="A0A1Y2JX59"/>
<dbReference type="GO" id="GO:0015074">
    <property type="term" value="P:DNA integration"/>
    <property type="evidence" value="ECO:0007669"/>
    <property type="project" value="InterPro"/>
</dbReference>
<reference evidence="4 5" key="1">
    <citation type="submission" date="2017-03" db="EMBL/GenBank/DDBJ databases">
        <title>Whole genome sequences of fourteen strains of Bradyrhizobium canariense and one strain of Bradyrhizobium japonicum isolated from Lupinus (Papilionoideae: Genisteae) species in Algeria.</title>
        <authorList>
            <person name="Crovadore J."/>
            <person name="Chekireb D."/>
            <person name="Brachmann A."/>
            <person name="Chablais R."/>
            <person name="Cochard B."/>
            <person name="Lefort F."/>
        </authorList>
    </citation>
    <scope>NUCLEOTIDE SEQUENCE [LARGE SCALE GENOMIC DNA]</scope>
    <source>
        <strain evidence="4 5">UBMA197</strain>
    </source>
</reference>
<dbReference type="InterPro" id="IPR013762">
    <property type="entry name" value="Integrase-like_cat_sf"/>
</dbReference>
<dbReference type="InterPro" id="IPR011010">
    <property type="entry name" value="DNA_brk_join_enz"/>
</dbReference>
<keyword evidence="2" id="KW-0233">DNA recombination</keyword>